<dbReference type="CDD" id="cd00167">
    <property type="entry name" value="SANT"/>
    <property type="match status" value="2"/>
</dbReference>
<dbReference type="EMBL" id="KZ305032">
    <property type="protein sequence ID" value="PIA46623.1"/>
    <property type="molecule type" value="Genomic_DNA"/>
</dbReference>
<dbReference type="PROSITE" id="PS51294">
    <property type="entry name" value="HTH_MYB"/>
    <property type="match status" value="1"/>
</dbReference>
<dbReference type="Pfam" id="PF00249">
    <property type="entry name" value="Myb_DNA-binding"/>
    <property type="match status" value="1"/>
</dbReference>
<dbReference type="SUPFAM" id="SSF46689">
    <property type="entry name" value="Homeodomain-like"/>
    <property type="match status" value="2"/>
</dbReference>
<evidence type="ECO:0000256" key="1">
    <source>
        <dbReference type="ARBA" id="ARBA00004123"/>
    </source>
</evidence>
<keyword evidence="5" id="KW-0539">Nucleus</keyword>
<sequence>MEGDYNIPLTPFPEWTEEEKKLFDVLIADADLSSMDLFESIASQIPGKTADQVEEHFHSLIPMVEISSHGHVSDRGKSVVSKDEAKFSKRFIRERRPSPNNTARRHHVPWTEMEHRLFIWGLKYCGRGAWKRISRYFVRTKTPSQVASHAQKYFMRRDNPRSYVGRRYSILDIHTFDQSLRPKPRFAYYKSIVPYPFPPSPTIYLPPVDYNIFAGSSRVRNKYLSASLYPTEDYYNFPQNVTNNPPFVPPPSLYPTENHYNFPQTVTNNDNEAGTSMSYPESPSNYLLDEPLSDDFC</sequence>
<dbReference type="NCBIfam" id="TIGR01557">
    <property type="entry name" value="myb_SHAQKYF"/>
    <property type="match status" value="1"/>
</dbReference>
<evidence type="ECO:0000256" key="4">
    <source>
        <dbReference type="ARBA" id="ARBA00023163"/>
    </source>
</evidence>
<protein>
    <recommendedName>
        <fullName evidence="7">HTH myb-type domain-containing protein</fullName>
    </recommendedName>
</protein>
<dbReference type="InterPro" id="IPR006447">
    <property type="entry name" value="Myb_dom_plants"/>
</dbReference>
<keyword evidence="4" id="KW-0804">Transcription</keyword>
<dbReference type="InterPro" id="IPR009057">
    <property type="entry name" value="Homeodomain-like_sf"/>
</dbReference>
<dbReference type="GO" id="GO:0005634">
    <property type="term" value="C:nucleus"/>
    <property type="evidence" value="ECO:0007669"/>
    <property type="project" value="UniProtKB-SubCell"/>
</dbReference>
<evidence type="ECO:0000256" key="5">
    <source>
        <dbReference type="ARBA" id="ARBA00023242"/>
    </source>
</evidence>
<proteinExistence type="predicted"/>
<feature type="region of interest" description="Disordered" evidence="6">
    <location>
        <begin position="267"/>
        <end position="297"/>
    </location>
</feature>
<evidence type="ECO:0000256" key="6">
    <source>
        <dbReference type="SAM" id="MobiDB-lite"/>
    </source>
</evidence>
<evidence type="ECO:0000313" key="9">
    <source>
        <dbReference type="Proteomes" id="UP000230069"/>
    </source>
</evidence>
<feature type="domain" description="HTH myb-type" evidence="7">
    <location>
        <begin position="102"/>
        <end position="158"/>
    </location>
</feature>
<dbReference type="SMART" id="SM00717">
    <property type="entry name" value="SANT"/>
    <property type="match status" value="2"/>
</dbReference>
<evidence type="ECO:0000256" key="2">
    <source>
        <dbReference type="ARBA" id="ARBA00023015"/>
    </source>
</evidence>
<dbReference type="AlphaFoldDB" id="A0A2G5DSX5"/>
<evidence type="ECO:0000259" key="7">
    <source>
        <dbReference type="PROSITE" id="PS51294"/>
    </source>
</evidence>
<dbReference type="STRING" id="218851.A0A2G5DSX5"/>
<dbReference type="InterPro" id="IPR017930">
    <property type="entry name" value="Myb_dom"/>
</dbReference>
<dbReference type="PANTHER" id="PTHR44042">
    <property type="entry name" value="DUPLICATED HOMEODOMAIN-LIKE SUPERFAMILY PROTEIN-RELATED"/>
    <property type="match status" value="1"/>
</dbReference>
<reference evidence="8 9" key="1">
    <citation type="submission" date="2017-09" db="EMBL/GenBank/DDBJ databases">
        <title>WGS assembly of Aquilegia coerulea Goldsmith.</title>
        <authorList>
            <person name="Hodges S."/>
            <person name="Kramer E."/>
            <person name="Nordborg M."/>
            <person name="Tomkins J."/>
            <person name="Borevitz J."/>
            <person name="Derieg N."/>
            <person name="Yan J."/>
            <person name="Mihaltcheva S."/>
            <person name="Hayes R.D."/>
            <person name="Rokhsar D."/>
        </authorList>
    </citation>
    <scope>NUCLEOTIDE SEQUENCE [LARGE SCALE GENOMIC DNA]</scope>
    <source>
        <strain evidence="9">cv. Goldsmith</strain>
    </source>
</reference>
<feature type="compositionally biased region" description="Polar residues" evidence="6">
    <location>
        <begin position="267"/>
        <end position="285"/>
    </location>
</feature>
<accession>A0A2G5DSX5</accession>
<dbReference type="FunFam" id="1.10.10.60:FF:000009">
    <property type="entry name" value="transcription factor MYB1R1"/>
    <property type="match status" value="1"/>
</dbReference>
<dbReference type="GO" id="GO:0003677">
    <property type="term" value="F:DNA binding"/>
    <property type="evidence" value="ECO:0007669"/>
    <property type="project" value="UniProtKB-KW"/>
</dbReference>
<dbReference type="Proteomes" id="UP000230069">
    <property type="component" value="Unassembled WGS sequence"/>
</dbReference>
<keyword evidence="9" id="KW-1185">Reference proteome</keyword>
<keyword evidence="2" id="KW-0805">Transcription regulation</keyword>
<comment type="subcellular location">
    <subcellularLocation>
        <location evidence="1">Nucleus</location>
    </subcellularLocation>
</comment>
<dbReference type="OrthoDB" id="1921798at2759"/>
<keyword evidence="3" id="KW-0238">DNA-binding</keyword>
<gene>
    <name evidence="8" type="ORF">AQUCO_01500278v1</name>
</gene>
<dbReference type="InterPro" id="IPR001005">
    <property type="entry name" value="SANT/Myb"/>
</dbReference>
<evidence type="ECO:0000256" key="3">
    <source>
        <dbReference type="ARBA" id="ARBA00023125"/>
    </source>
</evidence>
<organism evidence="8 9">
    <name type="scientific">Aquilegia coerulea</name>
    <name type="common">Rocky mountain columbine</name>
    <dbReference type="NCBI Taxonomy" id="218851"/>
    <lineage>
        <taxon>Eukaryota</taxon>
        <taxon>Viridiplantae</taxon>
        <taxon>Streptophyta</taxon>
        <taxon>Embryophyta</taxon>
        <taxon>Tracheophyta</taxon>
        <taxon>Spermatophyta</taxon>
        <taxon>Magnoliopsida</taxon>
        <taxon>Ranunculales</taxon>
        <taxon>Ranunculaceae</taxon>
        <taxon>Thalictroideae</taxon>
        <taxon>Aquilegia</taxon>
    </lineage>
</organism>
<dbReference type="Gene3D" id="1.10.10.60">
    <property type="entry name" value="Homeodomain-like"/>
    <property type="match status" value="2"/>
</dbReference>
<evidence type="ECO:0000313" key="8">
    <source>
        <dbReference type="EMBL" id="PIA46623.1"/>
    </source>
</evidence>
<dbReference type="InParanoid" id="A0A2G5DSX5"/>
<name>A0A2G5DSX5_AQUCA</name>
<dbReference type="PANTHER" id="PTHR44042:SF54">
    <property type="entry name" value="MYB-LIKE DNA-BINDING DOMAIN, SHAQKYF CLASS PROTEIN"/>
    <property type="match status" value="1"/>
</dbReference>